<dbReference type="SUPFAM" id="SSF54001">
    <property type="entry name" value="Cysteine proteinases"/>
    <property type="match status" value="1"/>
</dbReference>
<dbReference type="Pfam" id="PF01640">
    <property type="entry name" value="Peptidase_C10"/>
    <property type="match status" value="1"/>
</dbReference>
<dbReference type="InterPro" id="IPR038765">
    <property type="entry name" value="Papain-like_cys_pep_sf"/>
</dbReference>
<dbReference type="InterPro" id="IPR000200">
    <property type="entry name" value="Peptidase_C10"/>
</dbReference>
<dbReference type="GO" id="GO:0006508">
    <property type="term" value="P:proteolysis"/>
    <property type="evidence" value="ECO:0007669"/>
    <property type="project" value="InterPro"/>
</dbReference>
<dbReference type="Proteomes" id="UP000823613">
    <property type="component" value="Unassembled WGS sequence"/>
</dbReference>
<name>A0A9D9DNB3_9BACL</name>
<protein>
    <submittedName>
        <fullName evidence="1">C10 family peptidase</fullName>
    </submittedName>
</protein>
<dbReference type="InterPro" id="IPR044934">
    <property type="entry name" value="Streptopain_sf"/>
</dbReference>
<reference evidence="1" key="1">
    <citation type="submission" date="2020-10" db="EMBL/GenBank/DDBJ databases">
        <authorList>
            <person name="Gilroy R."/>
        </authorList>
    </citation>
    <scope>NUCLEOTIDE SEQUENCE</scope>
    <source>
        <strain evidence="1">11159</strain>
    </source>
</reference>
<dbReference type="Gene3D" id="3.90.70.50">
    <property type="entry name" value="Peptidase C10, streptopain"/>
    <property type="match status" value="1"/>
</dbReference>
<reference evidence="1" key="2">
    <citation type="journal article" date="2021" name="PeerJ">
        <title>Extensive microbial diversity within the chicken gut microbiome revealed by metagenomics and culture.</title>
        <authorList>
            <person name="Gilroy R."/>
            <person name="Ravi A."/>
            <person name="Getino M."/>
            <person name="Pursley I."/>
            <person name="Horton D.L."/>
            <person name="Alikhan N.F."/>
            <person name="Baker D."/>
            <person name="Gharbi K."/>
            <person name="Hall N."/>
            <person name="Watson M."/>
            <person name="Adriaenssens E.M."/>
            <person name="Foster-Nyarko E."/>
            <person name="Jarju S."/>
            <person name="Secka A."/>
            <person name="Antonio M."/>
            <person name="Oren A."/>
            <person name="Chaudhuri R.R."/>
            <person name="La Ragione R."/>
            <person name="Hildebrand F."/>
            <person name="Pallen M.J."/>
        </authorList>
    </citation>
    <scope>NUCLEOTIDE SEQUENCE</scope>
    <source>
        <strain evidence="1">11159</strain>
    </source>
</reference>
<proteinExistence type="predicted"/>
<organism evidence="1 2">
    <name type="scientific">Candidatus Onthovivens merdipullorum</name>
    <dbReference type="NCBI Taxonomy" id="2840889"/>
    <lineage>
        <taxon>Bacteria</taxon>
        <taxon>Bacillati</taxon>
        <taxon>Bacillota</taxon>
        <taxon>Bacilli</taxon>
        <taxon>Bacillales</taxon>
        <taxon>Candidatus Onthovivens</taxon>
    </lineage>
</organism>
<dbReference type="EMBL" id="JADIMY010000123">
    <property type="protein sequence ID" value="MBO8428174.1"/>
    <property type="molecule type" value="Genomic_DNA"/>
</dbReference>
<accession>A0A9D9DNB3</accession>
<evidence type="ECO:0000313" key="1">
    <source>
        <dbReference type="EMBL" id="MBO8428174.1"/>
    </source>
</evidence>
<sequence>MTNTVNFLLLLSNVISTRIDTPVFNSVVNGKLELGETSTLNISNEEFSTKAYFKNLDNNSLYNVGNSCGFVALAQYLSYLDTFYNDDIINDSFEIKSYGTSIEEVVSESPGVLNLNWDISSVGNLRSFINSNMFNDYGCYLMEFYSYHTMFMGDNDPERTSIGLRSYQAILDELALYGTPQLIFNTKMVNLAFGDHYKESNIEMFDSLIKEKLDDGEPVILNIANKDRTFNHAVVAYYYDSSGKIHCNYGWKTVPNATDMTLDEDHKVYGVVYRYELFE</sequence>
<comment type="caution">
    <text evidence="1">The sequence shown here is derived from an EMBL/GenBank/DDBJ whole genome shotgun (WGS) entry which is preliminary data.</text>
</comment>
<gene>
    <name evidence="1" type="ORF">IAC58_06505</name>
</gene>
<dbReference type="GO" id="GO:0008234">
    <property type="term" value="F:cysteine-type peptidase activity"/>
    <property type="evidence" value="ECO:0007669"/>
    <property type="project" value="InterPro"/>
</dbReference>
<dbReference type="AlphaFoldDB" id="A0A9D9DNB3"/>
<evidence type="ECO:0000313" key="2">
    <source>
        <dbReference type="Proteomes" id="UP000823613"/>
    </source>
</evidence>